<dbReference type="PANTHER" id="PTHR41878:SF1">
    <property type="entry name" value="TNPR PROTEIN"/>
    <property type="match status" value="1"/>
</dbReference>
<dbReference type="InterPro" id="IPR012912">
    <property type="entry name" value="Plasmid_pRiA4b_Orf3-like"/>
</dbReference>
<reference evidence="3" key="1">
    <citation type="journal article" date="2019" name="Int. J. Syst. Evol. Microbiol.">
        <title>The Global Catalogue of Microorganisms (GCM) 10K type strain sequencing project: providing services to taxonomists for standard genome sequencing and annotation.</title>
        <authorList>
            <consortium name="The Broad Institute Genomics Platform"/>
            <consortium name="The Broad Institute Genome Sequencing Center for Infectious Disease"/>
            <person name="Wu L."/>
            <person name="Ma J."/>
        </authorList>
    </citation>
    <scope>NUCLEOTIDE SEQUENCE [LARGE SCALE GENOMIC DNA]</scope>
    <source>
        <strain evidence="3">JCM 17666</strain>
    </source>
</reference>
<accession>A0ABP8GJE6</accession>
<dbReference type="Gene3D" id="3.10.290.30">
    <property type="entry name" value="MM3350-like"/>
    <property type="match status" value="1"/>
</dbReference>
<dbReference type="InterPro" id="IPR024047">
    <property type="entry name" value="MM3350-like_sf"/>
</dbReference>
<dbReference type="EMBL" id="BAABFO010000002">
    <property type="protein sequence ID" value="GAA4325335.1"/>
    <property type="molecule type" value="Genomic_DNA"/>
</dbReference>
<proteinExistence type="predicted"/>
<name>A0ABP8GJE6_9BURK</name>
<evidence type="ECO:0000313" key="3">
    <source>
        <dbReference type="Proteomes" id="UP001501671"/>
    </source>
</evidence>
<dbReference type="PANTHER" id="PTHR41878">
    <property type="entry name" value="LEXA REPRESSOR-RELATED"/>
    <property type="match status" value="1"/>
</dbReference>
<keyword evidence="3" id="KW-1185">Reference proteome</keyword>
<dbReference type="Proteomes" id="UP001501671">
    <property type="component" value="Unassembled WGS sequence"/>
</dbReference>
<gene>
    <name evidence="2" type="ORF">GCM10023144_07600</name>
</gene>
<evidence type="ECO:0000313" key="2">
    <source>
        <dbReference type="EMBL" id="GAA4325335.1"/>
    </source>
</evidence>
<protein>
    <submittedName>
        <fullName evidence="2">Plasmid pRiA4b ORF-3 family protein</fullName>
    </submittedName>
</protein>
<feature type="domain" description="Plasmid pRiA4b Orf3-like" evidence="1">
    <location>
        <begin position="12"/>
        <end position="179"/>
    </location>
</feature>
<sequence length="190" mass="21031">MASKVGTLQGHAMVLQIALCDIAPLIHRVVVVPSTITLPKLHVTILRAMGWSGGHLHEFVIDGIHYGEPDPLYPEPDLKSEQRIRLNKALGGGKDFGYLYDYGDSWWHAITVLAELPLQGRMSYPQCLDGANACPPEDVGGVPGYEDFLAAMADPKHTQHAHLRDWYGGPFDPKAFSLEDTAERLREIHL</sequence>
<dbReference type="SUPFAM" id="SSF159941">
    <property type="entry name" value="MM3350-like"/>
    <property type="match status" value="1"/>
</dbReference>
<evidence type="ECO:0000259" key="1">
    <source>
        <dbReference type="Pfam" id="PF07929"/>
    </source>
</evidence>
<organism evidence="2 3">
    <name type="scientific">Pigmentiphaga soli</name>
    <dbReference type="NCBI Taxonomy" id="1007095"/>
    <lineage>
        <taxon>Bacteria</taxon>
        <taxon>Pseudomonadati</taxon>
        <taxon>Pseudomonadota</taxon>
        <taxon>Betaproteobacteria</taxon>
        <taxon>Burkholderiales</taxon>
        <taxon>Alcaligenaceae</taxon>
        <taxon>Pigmentiphaga</taxon>
    </lineage>
</organism>
<dbReference type="Pfam" id="PF07929">
    <property type="entry name" value="PRiA4_ORF3"/>
    <property type="match status" value="1"/>
</dbReference>
<comment type="caution">
    <text evidence="2">The sequence shown here is derived from an EMBL/GenBank/DDBJ whole genome shotgun (WGS) entry which is preliminary data.</text>
</comment>